<feature type="compositionally biased region" description="Low complexity" evidence="1">
    <location>
        <begin position="161"/>
        <end position="178"/>
    </location>
</feature>
<feature type="region of interest" description="Disordered" evidence="1">
    <location>
        <begin position="829"/>
        <end position="849"/>
    </location>
</feature>
<feature type="compositionally biased region" description="Basic and acidic residues" evidence="1">
    <location>
        <begin position="777"/>
        <end position="787"/>
    </location>
</feature>
<reference evidence="3" key="1">
    <citation type="submission" date="2013-09" db="EMBL/GenBank/DDBJ databases">
        <title>The Genome Sequence of Anopheles culicifacies species A.</title>
        <authorList>
            <consortium name="The Broad Institute Genomics Platform"/>
            <person name="Neafsey D.E."/>
            <person name="Besansky N."/>
            <person name="Howell P."/>
            <person name="Walton C."/>
            <person name="Young S.K."/>
            <person name="Zeng Q."/>
            <person name="Gargeya S."/>
            <person name="Fitzgerald M."/>
            <person name="Haas B."/>
            <person name="Abouelleil A."/>
            <person name="Allen A.W."/>
            <person name="Alvarado L."/>
            <person name="Arachchi H.M."/>
            <person name="Berlin A.M."/>
            <person name="Chapman S.B."/>
            <person name="Gainer-Dewar J."/>
            <person name="Goldberg J."/>
            <person name="Griggs A."/>
            <person name="Gujja S."/>
            <person name="Hansen M."/>
            <person name="Howarth C."/>
            <person name="Imamovic A."/>
            <person name="Ireland A."/>
            <person name="Larimer J."/>
            <person name="McCowan C."/>
            <person name="Murphy C."/>
            <person name="Pearson M."/>
            <person name="Poon T.W."/>
            <person name="Priest M."/>
            <person name="Roberts A."/>
            <person name="Saif S."/>
            <person name="Shea T."/>
            <person name="Sisk P."/>
            <person name="Sykes S."/>
            <person name="Wortman J."/>
            <person name="Nusbaum C."/>
            <person name="Birren B."/>
        </authorList>
    </citation>
    <scope>NUCLEOTIDE SEQUENCE [LARGE SCALE GENOMIC DNA]</scope>
    <source>
        <strain evidence="3">A-37</strain>
    </source>
</reference>
<feature type="region of interest" description="Disordered" evidence="1">
    <location>
        <begin position="287"/>
        <end position="431"/>
    </location>
</feature>
<feature type="compositionally biased region" description="Gly residues" evidence="1">
    <location>
        <begin position="64"/>
        <end position="76"/>
    </location>
</feature>
<feature type="compositionally biased region" description="Polar residues" evidence="1">
    <location>
        <begin position="746"/>
        <end position="773"/>
    </location>
</feature>
<dbReference type="STRING" id="139723.A0A182M8A8"/>
<proteinExistence type="predicted"/>
<feature type="compositionally biased region" description="Basic and acidic residues" evidence="1">
    <location>
        <begin position="945"/>
        <end position="954"/>
    </location>
</feature>
<dbReference type="EMBL" id="AXCM01008074">
    <property type="status" value="NOT_ANNOTATED_CDS"/>
    <property type="molecule type" value="Genomic_DNA"/>
</dbReference>
<evidence type="ECO:0000256" key="1">
    <source>
        <dbReference type="SAM" id="MobiDB-lite"/>
    </source>
</evidence>
<feature type="compositionally biased region" description="Acidic residues" evidence="1">
    <location>
        <begin position="328"/>
        <end position="340"/>
    </location>
</feature>
<dbReference type="PANTHER" id="PTHR15491">
    <property type="match status" value="1"/>
</dbReference>
<dbReference type="PANTHER" id="PTHR15491:SF18">
    <property type="entry name" value="CIZ1 ZINC FINGER PROTEIN, ISOFORM A"/>
    <property type="match status" value="1"/>
</dbReference>
<feature type="compositionally biased region" description="Acidic residues" evidence="1">
    <location>
        <begin position="293"/>
        <end position="310"/>
    </location>
</feature>
<keyword evidence="3" id="KW-1185">Reference proteome</keyword>
<dbReference type="Proteomes" id="UP000075883">
    <property type="component" value="Unassembled WGS sequence"/>
</dbReference>
<feature type="compositionally biased region" description="Basic and acidic residues" evidence="1">
    <location>
        <begin position="729"/>
        <end position="745"/>
    </location>
</feature>
<name>A0A182M8A8_9DIPT</name>
<feature type="region of interest" description="Disordered" evidence="1">
    <location>
        <begin position="729"/>
        <end position="814"/>
    </location>
</feature>
<organism evidence="2 3">
    <name type="scientific">Anopheles culicifacies</name>
    <dbReference type="NCBI Taxonomy" id="139723"/>
    <lineage>
        <taxon>Eukaryota</taxon>
        <taxon>Metazoa</taxon>
        <taxon>Ecdysozoa</taxon>
        <taxon>Arthropoda</taxon>
        <taxon>Hexapoda</taxon>
        <taxon>Insecta</taxon>
        <taxon>Pterygota</taxon>
        <taxon>Neoptera</taxon>
        <taxon>Endopterygota</taxon>
        <taxon>Diptera</taxon>
        <taxon>Nematocera</taxon>
        <taxon>Culicoidea</taxon>
        <taxon>Culicidae</taxon>
        <taxon>Anophelinae</taxon>
        <taxon>Anopheles</taxon>
        <taxon>culicifacies species complex</taxon>
    </lineage>
</organism>
<feature type="region of interest" description="Disordered" evidence="1">
    <location>
        <begin position="581"/>
        <end position="602"/>
    </location>
</feature>
<feature type="compositionally biased region" description="Basic and acidic residues" evidence="1">
    <location>
        <begin position="882"/>
        <end position="898"/>
    </location>
</feature>
<sequence length="954" mass="104661">MNVLLGVFYRRGSRSVGIMHAMEHEHGYDTSLVSSAIGIRDARRYPVMRGQMQGGSSRRDYGSSGSGTVGGRGGGSSSRYHEGGSSSSSYDKRGSNEHHSSSSGTADSSSRSKFDHHRSSSSASRSHGGGGGGGGGGDSSSSYRSRDNSTTNMGPPRSVAMRSNHSSSSGGRSMMRPPMGGGHRSHLGGSSLMGSGGMHRRGSGMMRGRISHYRSDGRRGMMTSRIMGGHHRRTDMRSMTMHNRRYPSIRGRGDMRNRIMSGSDMMSKRTLDTKISKKVLYKRALQAAKDGYDESPSDNDEDDDEDDGGDVDATPSRSKKAKKSDTSVVEDEDEEEDEDIKEEKRELWDDDDDAGDTKSKSSARNEEDHDEDDANKTGTTVGDEGEEKEKDATTKQQTPAKKTIKKEDTKDSADGDRKASDETSENKRSTKINTKYRSSNFIKLTCAHCKIKCVTFKEYHTHLYTRSHKMKMRALAVKCRERLLEMRAAQRNAQKDEDEKSDDGTGGEDSKRPGFCMLCRLNYRQPRAIHQQSEGHKMMKKFLMPYCNICKLGFKSPMAFETHRASLDHLKIKARVERYASSTKGDESGEENPADTGDIDLDSLTIVDEVGKVDEICDPGAGGETPARKRGFGDVSGRAGTEDEDEEDDDEEDEDDENQMIIGEEHVKKVQVQYCELCNMYLPRRAENQERVLREHCKKRSHLKLYIRFRNDKKLREQAERIHKKKLKVDKEVATGTKGDEKKANDSTGTTESKPSTDSNNTGSANATESVTVKTEPVVKQEKKHDSSAGSDSTTNTTKTNASNAGNTNTTASHDAASIDSCEANLSLDGSNNLTSLSGTDGPGTLTDEQVDKLMWQVVDNDDLGDLLRDVQDDVEEEDDDKTNLERYDKFRHTEKNGLEQQRSDAAGDGVEDEEDSVSSKPQSGAGKKGTAANGGADVAANGDAGKESKTVVG</sequence>
<accession>A0A182M8A8</accession>
<dbReference type="InterPro" id="IPR026811">
    <property type="entry name" value="CIZ1"/>
</dbReference>
<feature type="compositionally biased region" description="Basic and acidic residues" evidence="1">
    <location>
        <begin position="90"/>
        <end position="100"/>
    </location>
</feature>
<feature type="region of interest" description="Disordered" evidence="1">
    <location>
        <begin position="615"/>
        <end position="657"/>
    </location>
</feature>
<feature type="region of interest" description="Disordered" evidence="1">
    <location>
        <begin position="50"/>
        <end position="190"/>
    </location>
</feature>
<feature type="compositionally biased region" description="Low complexity" evidence="1">
    <location>
        <begin position="789"/>
        <end position="813"/>
    </location>
</feature>
<feature type="compositionally biased region" description="Acidic residues" evidence="1">
    <location>
        <begin position="588"/>
        <end position="601"/>
    </location>
</feature>
<feature type="compositionally biased region" description="Basic and acidic residues" evidence="1">
    <location>
        <begin position="355"/>
        <end position="367"/>
    </location>
</feature>
<reference evidence="2" key="2">
    <citation type="submission" date="2020-05" db="UniProtKB">
        <authorList>
            <consortium name="EnsemblMetazoa"/>
        </authorList>
    </citation>
    <scope>IDENTIFICATION</scope>
    <source>
        <strain evidence="2">A-37</strain>
    </source>
</reference>
<feature type="compositionally biased region" description="Basic and acidic residues" evidence="1">
    <location>
        <begin position="405"/>
        <end position="428"/>
    </location>
</feature>
<protein>
    <recommendedName>
        <fullName evidence="4">C2H2-type domain-containing protein</fullName>
    </recommendedName>
</protein>
<feature type="compositionally biased region" description="Gly residues" evidence="1">
    <location>
        <begin position="127"/>
        <end position="138"/>
    </location>
</feature>
<feature type="region of interest" description="Disordered" evidence="1">
    <location>
        <begin position="869"/>
        <end position="954"/>
    </location>
</feature>
<feature type="compositionally biased region" description="Polar residues" evidence="1">
    <location>
        <begin position="829"/>
        <end position="839"/>
    </location>
</feature>
<evidence type="ECO:0000313" key="2">
    <source>
        <dbReference type="EnsemblMetazoa" id="ACUA011944-PA"/>
    </source>
</evidence>
<feature type="compositionally biased region" description="Low complexity" evidence="1">
    <location>
        <begin position="101"/>
        <end position="111"/>
    </location>
</feature>
<evidence type="ECO:0008006" key="4">
    <source>
        <dbReference type="Google" id="ProtNLM"/>
    </source>
</evidence>
<feature type="region of interest" description="Disordered" evidence="1">
    <location>
        <begin position="489"/>
        <end position="511"/>
    </location>
</feature>
<dbReference type="VEuPathDB" id="VectorBase:ACUA011944"/>
<evidence type="ECO:0000313" key="3">
    <source>
        <dbReference type="Proteomes" id="UP000075883"/>
    </source>
</evidence>
<feature type="compositionally biased region" description="Low complexity" evidence="1">
    <location>
        <begin position="925"/>
        <end position="944"/>
    </location>
</feature>
<dbReference type="EnsemblMetazoa" id="ACUA011944-RA">
    <property type="protein sequence ID" value="ACUA011944-PA"/>
    <property type="gene ID" value="ACUA011944"/>
</dbReference>
<dbReference type="AlphaFoldDB" id="A0A182M8A8"/>
<feature type="compositionally biased region" description="Acidic residues" evidence="1">
    <location>
        <begin position="642"/>
        <end position="657"/>
    </location>
</feature>